<dbReference type="Proteomes" id="UP000631114">
    <property type="component" value="Unassembled WGS sequence"/>
</dbReference>
<evidence type="ECO:0000313" key="9">
    <source>
        <dbReference type="EMBL" id="KAF9618333.1"/>
    </source>
</evidence>
<comment type="caution">
    <text evidence="9">The sequence shown here is derived from an EMBL/GenBank/DDBJ whole genome shotgun (WGS) entry which is preliminary data.</text>
</comment>
<gene>
    <name evidence="9" type="ORF">IFM89_000968</name>
</gene>
<keyword evidence="5" id="KW-0418">Kinase</keyword>
<evidence type="ECO:0000256" key="4">
    <source>
        <dbReference type="ARBA" id="ARBA00022741"/>
    </source>
</evidence>
<evidence type="ECO:0000256" key="7">
    <source>
        <dbReference type="ARBA" id="ARBA00047899"/>
    </source>
</evidence>
<keyword evidence="6" id="KW-0067">ATP-binding</keyword>
<evidence type="ECO:0000256" key="8">
    <source>
        <dbReference type="ARBA" id="ARBA00048679"/>
    </source>
</evidence>
<keyword evidence="2" id="KW-0723">Serine/threonine-protein kinase</keyword>
<feature type="non-terminal residue" evidence="9">
    <location>
        <position position="1"/>
    </location>
</feature>
<dbReference type="AlphaFoldDB" id="A0A835IKQ5"/>
<dbReference type="GO" id="GO:0004674">
    <property type="term" value="F:protein serine/threonine kinase activity"/>
    <property type="evidence" value="ECO:0007669"/>
    <property type="project" value="UniProtKB-KW"/>
</dbReference>
<dbReference type="EC" id="2.7.11.1" evidence="1"/>
<reference evidence="9 10" key="1">
    <citation type="submission" date="2020-10" db="EMBL/GenBank/DDBJ databases">
        <title>The Coptis chinensis genome and diversification of protoberbering-type alkaloids.</title>
        <authorList>
            <person name="Wang B."/>
            <person name="Shu S."/>
            <person name="Song C."/>
            <person name="Liu Y."/>
        </authorList>
    </citation>
    <scope>NUCLEOTIDE SEQUENCE [LARGE SCALE GENOMIC DNA]</scope>
    <source>
        <strain evidence="9">HL-2020</strain>
        <tissue evidence="9">Leaf</tissue>
    </source>
</reference>
<keyword evidence="10" id="KW-1185">Reference proteome</keyword>
<dbReference type="SUPFAM" id="SSF56112">
    <property type="entry name" value="Protein kinase-like (PK-like)"/>
    <property type="match status" value="1"/>
</dbReference>
<evidence type="ECO:0000256" key="3">
    <source>
        <dbReference type="ARBA" id="ARBA00022679"/>
    </source>
</evidence>
<evidence type="ECO:0000256" key="2">
    <source>
        <dbReference type="ARBA" id="ARBA00022527"/>
    </source>
</evidence>
<evidence type="ECO:0000313" key="10">
    <source>
        <dbReference type="Proteomes" id="UP000631114"/>
    </source>
</evidence>
<dbReference type="Gene3D" id="1.10.510.10">
    <property type="entry name" value="Transferase(Phosphotransferase) domain 1"/>
    <property type="match status" value="1"/>
</dbReference>
<organism evidence="9 10">
    <name type="scientific">Coptis chinensis</name>
    <dbReference type="NCBI Taxonomy" id="261450"/>
    <lineage>
        <taxon>Eukaryota</taxon>
        <taxon>Viridiplantae</taxon>
        <taxon>Streptophyta</taxon>
        <taxon>Embryophyta</taxon>
        <taxon>Tracheophyta</taxon>
        <taxon>Spermatophyta</taxon>
        <taxon>Magnoliopsida</taxon>
        <taxon>Ranunculales</taxon>
        <taxon>Ranunculaceae</taxon>
        <taxon>Coptidoideae</taxon>
        <taxon>Coptis</taxon>
    </lineage>
</organism>
<dbReference type="PANTHER" id="PTHR45637">
    <property type="entry name" value="FLIPPASE KINASE 1-RELATED"/>
    <property type="match status" value="1"/>
</dbReference>
<dbReference type="EMBL" id="JADFTS010000002">
    <property type="protein sequence ID" value="KAF9618333.1"/>
    <property type="molecule type" value="Genomic_DNA"/>
</dbReference>
<name>A0A835IKQ5_9MAGN</name>
<proteinExistence type="predicted"/>
<evidence type="ECO:0000256" key="5">
    <source>
        <dbReference type="ARBA" id="ARBA00022777"/>
    </source>
</evidence>
<keyword evidence="4" id="KW-0547">Nucleotide-binding</keyword>
<protein>
    <recommendedName>
        <fullName evidence="1">non-specific serine/threonine protein kinase</fullName>
        <ecNumber evidence="1">2.7.11.1</ecNumber>
    </recommendedName>
</protein>
<comment type="catalytic activity">
    <reaction evidence="8">
        <text>L-seryl-[protein] + ATP = O-phospho-L-seryl-[protein] + ADP + H(+)</text>
        <dbReference type="Rhea" id="RHEA:17989"/>
        <dbReference type="Rhea" id="RHEA-COMP:9863"/>
        <dbReference type="Rhea" id="RHEA-COMP:11604"/>
        <dbReference type="ChEBI" id="CHEBI:15378"/>
        <dbReference type="ChEBI" id="CHEBI:29999"/>
        <dbReference type="ChEBI" id="CHEBI:30616"/>
        <dbReference type="ChEBI" id="CHEBI:83421"/>
        <dbReference type="ChEBI" id="CHEBI:456216"/>
        <dbReference type="EC" id="2.7.11.1"/>
    </reaction>
</comment>
<dbReference type="GO" id="GO:0005524">
    <property type="term" value="F:ATP binding"/>
    <property type="evidence" value="ECO:0007669"/>
    <property type="project" value="UniProtKB-KW"/>
</dbReference>
<evidence type="ECO:0000256" key="6">
    <source>
        <dbReference type="ARBA" id="ARBA00022840"/>
    </source>
</evidence>
<dbReference type="InterPro" id="IPR011009">
    <property type="entry name" value="Kinase-like_dom_sf"/>
</dbReference>
<dbReference type="OrthoDB" id="911336at2759"/>
<accession>A0A835IKQ5</accession>
<sequence>KNVLLEILDKHCFQENEKIKKQENEHSSNCFSEYDFLYLPMDFRGNGNRETLFNVVGRLLKFPDGSTFSFATKDLIRGLLANDPKQRLYKMGAIEIKQHPFFENLNWALIRGTQPPDIPKPVDLNCVDQSVKCSVPQSEKGASD</sequence>
<evidence type="ECO:0000256" key="1">
    <source>
        <dbReference type="ARBA" id="ARBA00012513"/>
    </source>
</evidence>
<keyword evidence="3" id="KW-0808">Transferase</keyword>
<comment type="catalytic activity">
    <reaction evidence="7">
        <text>L-threonyl-[protein] + ATP = O-phospho-L-threonyl-[protein] + ADP + H(+)</text>
        <dbReference type="Rhea" id="RHEA:46608"/>
        <dbReference type="Rhea" id="RHEA-COMP:11060"/>
        <dbReference type="Rhea" id="RHEA-COMP:11605"/>
        <dbReference type="ChEBI" id="CHEBI:15378"/>
        <dbReference type="ChEBI" id="CHEBI:30013"/>
        <dbReference type="ChEBI" id="CHEBI:30616"/>
        <dbReference type="ChEBI" id="CHEBI:61977"/>
        <dbReference type="ChEBI" id="CHEBI:456216"/>
        <dbReference type="EC" id="2.7.11.1"/>
    </reaction>
</comment>